<feature type="transmembrane region" description="Helical" evidence="1">
    <location>
        <begin position="12"/>
        <end position="35"/>
    </location>
</feature>
<keyword evidence="1" id="KW-1133">Transmembrane helix</keyword>
<accession>A0AAV5WEI8</accession>
<protein>
    <submittedName>
        <fullName evidence="2">Uncharacterized protein</fullName>
    </submittedName>
</protein>
<reference evidence="2" key="1">
    <citation type="submission" date="2023-10" db="EMBL/GenBank/DDBJ databases">
        <title>Genome assembly of Pristionchus species.</title>
        <authorList>
            <person name="Yoshida K."/>
            <person name="Sommer R.J."/>
        </authorList>
    </citation>
    <scope>NUCLEOTIDE SEQUENCE</scope>
    <source>
        <strain evidence="2">RS5133</strain>
    </source>
</reference>
<dbReference type="Proteomes" id="UP001432322">
    <property type="component" value="Unassembled WGS sequence"/>
</dbReference>
<evidence type="ECO:0000313" key="3">
    <source>
        <dbReference type="Proteomes" id="UP001432322"/>
    </source>
</evidence>
<evidence type="ECO:0000313" key="2">
    <source>
        <dbReference type="EMBL" id="GMT30080.1"/>
    </source>
</evidence>
<keyword evidence="3" id="KW-1185">Reference proteome</keyword>
<sequence>TMCAIVAELQGSWAYSALILLKFILCSLGSVLTAVQWRRRGVRWLVNANSKAFFAYYYALTFAMG</sequence>
<feature type="non-terminal residue" evidence="2">
    <location>
        <position position="1"/>
    </location>
</feature>
<gene>
    <name evidence="2" type="ORF">PFISCL1PPCAC_21377</name>
</gene>
<dbReference type="EMBL" id="BTSY01000005">
    <property type="protein sequence ID" value="GMT30080.1"/>
    <property type="molecule type" value="Genomic_DNA"/>
</dbReference>
<comment type="caution">
    <text evidence="2">The sequence shown here is derived from an EMBL/GenBank/DDBJ whole genome shotgun (WGS) entry which is preliminary data.</text>
</comment>
<keyword evidence="1" id="KW-0812">Transmembrane</keyword>
<dbReference type="AlphaFoldDB" id="A0AAV5WEI8"/>
<proteinExistence type="predicted"/>
<organism evidence="2 3">
    <name type="scientific">Pristionchus fissidentatus</name>
    <dbReference type="NCBI Taxonomy" id="1538716"/>
    <lineage>
        <taxon>Eukaryota</taxon>
        <taxon>Metazoa</taxon>
        <taxon>Ecdysozoa</taxon>
        <taxon>Nematoda</taxon>
        <taxon>Chromadorea</taxon>
        <taxon>Rhabditida</taxon>
        <taxon>Rhabditina</taxon>
        <taxon>Diplogasteromorpha</taxon>
        <taxon>Diplogasteroidea</taxon>
        <taxon>Neodiplogasteridae</taxon>
        <taxon>Pristionchus</taxon>
    </lineage>
</organism>
<evidence type="ECO:0000256" key="1">
    <source>
        <dbReference type="SAM" id="Phobius"/>
    </source>
</evidence>
<feature type="non-terminal residue" evidence="2">
    <location>
        <position position="65"/>
    </location>
</feature>
<keyword evidence="1" id="KW-0472">Membrane</keyword>
<name>A0AAV5WEI8_9BILA</name>